<reference evidence="3" key="1">
    <citation type="submission" date="2019-08" db="EMBL/GenBank/DDBJ databases">
        <authorList>
            <person name="Kucharzyk K."/>
            <person name="Murdoch R.W."/>
            <person name="Higgins S."/>
            <person name="Loffler F."/>
        </authorList>
    </citation>
    <scope>NUCLEOTIDE SEQUENCE</scope>
</reference>
<accession>A0A644ZJM4</accession>
<comment type="caution">
    <text evidence="3">The sequence shown here is derived from an EMBL/GenBank/DDBJ whole genome shotgun (WGS) entry which is preliminary data.</text>
</comment>
<dbReference type="AlphaFoldDB" id="A0A644ZJM4"/>
<dbReference type="PANTHER" id="PTHR43095:SF2">
    <property type="entry name" value="GLUCONOKINASE"/>
    <property type="match status" value="1"/>
</dbReference>
<dbReference type="InterPro" id="IPR050406">
    <property type="entry name" value="FGGY_Carb_Kinase"/>
</dbReference>
<keyword evidence="1 3" id="KW-0808">Transferase</keyword>
<dbReference type="InterPro" id="IPR043129">
    <property type="entry name" value="ATPase_NBD"/>
</dbReference>
<evidence type="ECO:0000313" key="3">
    <source>
        <dbReference type="EMBL" id="MPM40937.1"/>
    </source>
</evidence>
<proteinExistence type="predicted"/>
<dbReference type="Gene3D" id="3.30.420.40">
    <property type="match status" value="1"/>
</dbReference>
<evidence type="ECO:0000256" key="1">
    <source>
        <dbReference type="ARBA" id="ARBA00022679"/>
    </source>
</evidence>
<keyword evidence="2 3" id="KW-0418">Kinase</keyword>
<dbReference type="SUPFAM" id="SSF53067">
    <property type="entry name" value="Actin-like ATPase domain"/>
    <property type="match status" value="1"/>
</dbReference>
<dbReference type="EC" id="2.7.1.16" evidence="3"/>
<dbReference type="PANTHER" id="PTHR43095">
    <property type="entry name" value="SUGAR KINASE"/>
    <property type="match status" value="1"/>
</dbReference>
<name>A0A644ZJM4_9ZZZZ</name>
<organism evidence="3">
    <name type="scientific">bioreactor metagenome</name>
    <dbReference type="NCBI Taxonomy" id="1076179"/>
    <lineage>
        <taxon>unclassified sequences</taxon>
        <taxon>metagenomes</taxon>
        <taxon>ecological metagenomes</taxon>
    </lineage>
</organism>
<gene>
    <name evidence="3" type="primary">araB_9</name>
    <name evidence="3" type="ORF">SDC9_87586</name>
</gene>
<sequence>MQILADVTGRTIHVVENPRNAGAVGAAVVALIGLGELPSFASAKSFVRVSATFTPNKANEVVYDTLFAQYQQLYRSLSAVYKKANGKRFTEEAK</sequence>
<dbReference type="EMBL" id="VSSQ01009185">
    <property type="protein sequence ID" value="MPM40937.1"/>
    <property type="molecule type" value="Genomic_DNA"/>
</dbReference>
<evidence type="ECO:0000256" key="2">
    <source>
        <dbReference type="ARBA" id="ARBA00022777"/>
    </source>
</evidence>
<protein>
    <submittedName>
        <fullName evidence="3">Ribulokinase</fullName>
        <ecNumber evidence="3">2.7.1.16</ecNumber>
    </submittedName>
</protein>
<dbReference type="GO" id="GO:0008741">
    <property type="term" value="F:ribulokinase activity"/>
    <property type="evidence" value="ECO:0007669"/>
    <property type="project" value="UniProtKB-EC"/>
</dbReference>